<organism evidence="6 7">
    <name type="scientific">Ancylobacter defluvii</name>
    <dbReference type="NCBI Taxonomy" id="1282440"/>
    <lineage>
        <taxon>Bacteria</taxon>
        <taxon>Pseudomonadati</taxon>
        <taxon>Pseudomonadota</taxon>
        <taxon>Alphaproteobacteria</taxon>
        <taxon>Hyphomicrobiales</taxon>
        <taxon>Xanthobacteraceae</taxon>
        <taxon>Ancylobacter</taxon>
    </lineage>
</organism>
<evidence type="ECO:0000256" key="3">
    <source>
        <dbReference type="ARBA" id="ARBA00022827"/>
    </source>
</evidence>
<dbReference type="PANTHER" id="PTHR10961:SF7">
    <property type="entry name" value="FAD DEPENDENT OXIDOREDUCTASE DOMAIN-CONTAINING PROTEIN"/>
    <property type="match status" value="1"/>
</dbReference>
<comment type="caution">
    <text evidence="6">The sequence shown here is derived from an EMBL/GenBank/DDBJ whole genome shotgun (WGS) entry which is preliminary data.</text>
</comment>
<sequence>MIPFDFDAAVIGLGAMGSAALAHLAARGRKVIGFEAFSPAHSLSSSHGDSRIIRLGYFEDPSYVPLLRRAYENWRALERDTGTDVLTITGVLQIGRPDSPIVSGTLASCRAYGLDHQVLDAGAMAQRYPAFALDPDEIAVFEAQGGFVRPEAAVAAHLALGRRHGAALRLATRVTALEPDDAGVTLRLGAERIRVRRVVVATGPWIAELVPALAALATPIRQVVAWYEPKDAAATALGTMPVFLRDAGLVGSFFGFPALDGAGVKVGKHAHFREAIGDPDHPNAPVNEADTALLDDFIARRLPLAAGARRDTATCRYTMLPGEDFLLDQLPGEPNIVVASPCSGHGYKFASVVGEILADLAENGATGWPIDAFSFQQLQGKQPVPAAD</sequence>
<dbReference type="SUPFAM" id="SSF54373">
    <property type="entry name" value="FAD-linked reductases, C-terminal domain"/>
    <property type="match status" value="1"/>
</dbReference>
<dbReference type="AlphaFoldDB" id="A0A9W6K1V9"/>
<reference evidence="6" key="2">
    <citation type="submission" date="2023-01" db="EMBL/GenBank/DDBJ databases">
        <authorList>
            <person name="Sun Q."/>
            <person name="Evtushenko L."/>
        </authorList>
    </citation>
    <scope>NUCLEOTIDE SEQUENCE</scope>
    <source>
        <strain evidence="6">VKM B-2789</strain>
    </source>
</reference>
<dbReference type="InterPro" id="IPR045170">
    <property type="entry name" value="MTOX"/>
</dbReference>
<feature type="domain" description="FAD dependent oxidoreductase" evidence="5">
    <location>
        <begin position="7"/>
        <end position="360"/>
    </location>
</feature>
<dbReference type="GO" id="GO:0008115">
    <property type="term" value="F:sarcosine oxidase activity"/>
    <property type="evidence" value="ECO:0007669"/>
    <property type="project" value="TreeGrafter"/>
</dbReference>
<name>A0A9W6K1V9_9HYPH</name>
<dbReference type="EMBL" id="BSFM01000017">
    <property type="protein sequence ID" value="GLK86180.1"/>
    <property type="molecule type" value="Genomic_DNA"/>
</dbReference>
<evidence type="ECO:0000259" key="5">
    <source>
        <dbReference type="Pfam" id="PF01266"/>
    </source>
</evidence>
<dbReference type="Gene3D" id="3.30.9.10">
    <property type="entry name" value="D-Amino Acid Oxidase, subunit A, domain 2"/>
    <property type="match status" value="1"/>
</dbReference>
<evidence type="ECO:0000256" key="1">
    <source>
        <dbReference type="ARBA" id="ARBA00001974"/>
    </source>
</evidence>
<dbReference type="InterPro" id="IPR036188">
    <property type="entry name" value="FAD/NAD-bd_sf"/>
</dbReference>
<protein>
    <submittedName>
        <fullName evidence="6">N-methyltryptophan oxidase</fullName>
    </submittedName>
</protein>
<dbReference type="GO" id="GO:0050660">
    <property type="term" value="F:flavin adenine dinucleotide binding"/>
    <property type="evidence" value="ECO:0007669"/>
    <property type="project" value="InterPro"/>
</dbReference>
<keyword evidence="2" id="KW-0285">Flavoprotein</keyword>
<dbReference type="NCBIfam" id="NF008425">
    <property type="entry name" value="PRK11259.1"/>
    <property type="match status" value="1"/>
</dbReference>
<dbReference type="Proteomes" id="UP001143330">
    <property type="component" value="Unassembled WGS sequence"/>
</dbReference>
<keyword evidence="3" id="KW-0274">FAD</keyword>
<accession>A0A9W6K1V9</accession>
<evidence type="ECO:0000256" key="2">
    <source>
        <dbReference type="ARBA" id="ARBA00022630"/>
    </source>
</evidence>
<proteinExistence type="predicted"/>
<dbReference type="RefSeq" id="WP_246546176.1">
    <property type="nucleotide sequence ID" value="NZ_BSFM01000017.1"/>
</dbReference>
<evidence type="ECO:0000313" key="7">
    <source>
        <dbReference type="Proteomes" id="UP001143330"/>
    </source>
</evidence>
<keyword evidence="7" id="KW-1185">Reference proteome</keyword>
<evidence type="ECO:0000313" key="6">
    <source>
        <dbReference type="EMBL" id="GLK86180.1"/>
    </source>
</evidence>
<dbReference type="SUPFAM" id="SSF51905">
    <property type="entry name" value="FAD/NAD(P)-binding domain"/>
    <property type="match status" value="1"/>
</dbReference>
<dbReference type="Gene3D" id="3.50.50.60">
    <property type="entry name" value="FAD/NAD(P)-binding domain"/>
    <property type="match status" value="1"/>
</dbReference>
<keyword evidence="4" id="KW-0560">Oxidoreductase</keyword>
<evidence type="ECO:0000256" key="4">
    <source>
        <dbReference type="ARBA" id="ARBA00023002"/>
    </source>
</evidence>
<gene>
    <name evidence="6" type="primary">solA</name>
    <name evidence="6" type="ORF">GCM10017653_42500</name>
</gene>
<reference evidence="6" key="1">
    <citation type="journal article" date="2014" name="Int. J. Syst. Evol. Microbiol.">
        <title>Complete genome sequence of Corynebacterium casei LMG S-19264T (=DSM 44701T), isolated from a smear-ripened cheese.</title>
        <authorList>
            <consortium name="US DOE Joint Genome Institute (JGI-PGF)"/>
            <person name="Walter F."/>
            <person name="Albersmeier A."/>
            <person name="Kalinowski J."/>
            <person name="Ruckert C."/>
        </authorList>
    </citation>
    <scope>NUCLEOTIDE SEQUENCE</scope>
    <source>
        <strain evidence="6">VKM B-2789</strain>
    </source>
</reference>
<comment type="cofactor">
    <cofactor evidence="1">
        <name>FAD</name>
        <dbReference type="ChEBI" id="CHEBI:57692"/>
    </cofactor>
</comment>
<dbReference type="Pfam" id="PF01266">
    <property type="entry name" value="DAO"/>
    <property type="match status" value="1"/>
</dbReference>
<dbReference type="InterPro" id="IPR006076">
    <property type="entry name" value="FAD-dep_OxRdtase"/>
</dbReference>
<dbReference type="PANTHER" id="PTHR10961">
    <property type="entry name" value="PEROXISOMAL SARCOSINE OXIDASE"/>
    <property type="match status" value="1"/>
</dbReference>